<accession>A0A7T0BYD1</accession>
<protein>
    <submittedName>
        <fullName evidence="1">Uncharacterized protein</fullName>
    </submittedName>
</protein>
<dbReference type="KEGG" id="nli:G3M70_15575"/>
<gene>
    <name evidence="1" type="ORF">G3M70_15575</name>
</gene>
<dbReference type="EMBL" id="CP048685">
    <property type="protein sequence ID" value="QPJ63218.1"/>
    <property type="molecule type" value="Genomic_DNA"/>
</dbReference>
<evidence type="ECO:0000313" key="2">
    <source>
        <dbReference type="Proteomes" id="UP000594688"/>
    </source>
</evidence>
<evidence type="ECO:0000313" key="1">
    <source>
        <dbReference type="EMBL" id="QPJ63218.1"/>
    </source>
</evidence>
<name>A0A7T0BYD1_9BACT</name>
<dbReference type="Proteomes" id="UP000594688">
    <property type="component" value="Chromosome"/>
</dbReference>
<dbReference type="AlphaFoldDB" id="A0A7T0BYD1"/>
<organism evidence="1 2">
    <name type="scientific">Candidatus Nitronauta litoralis</name>
    <dbReference type="NCBI Taxonomy" id="2705533"/>
    <lineage>
        <taxon>Bacteria</taxon>
        <taxon>Pseudomonadati</taxon>
        <taxon>Nitrospinota/Tectimicrobiota group</taxon>
        <taxon>Nitrospinota</taxon>
        <taxon>Nitrospinia</taxon>
        <taxon>Nitrospinales</taxon>
        <taxon>Nitrospinaceae</taxon>
        <taxon>Candidatus Nitronauta</taxon>
    </lineage>
</organism>
<sequence>MFDSDKITDTLTAGKNPLQFGKFLNFGNYFGRLGKFATKIPGSVQSRINVSNEGFGHTIKGHFNPGKIASKSQFTISQSALKNILTSKSVVQSPASHLTGIGKKATFLREVHLGQSVGINAAKFGGGSTNILSIISDIKGNLVSTFPGRLRR</sequence>
<reference evidence="1 2" key="1">
    <citation type="submission" date="2020-02" db="EMBL/GenBank/DDBJ databases">
        <title>Genomic and physiological characterization of two novel Nitrospinaceae genera.</title>
        <authorList>
            <person name="Mueller A.J."/>
            <person name="Jung M.-Y."/>
            <person name="Strachan C.R."/>
            <person name="Herbold C.W."/>
            <person name="Kirkegaard R.H."/>
            <person name="Daims H."/>
        </authorList>
    </citation>
    <scope>NUCLEOTIDE SEQUENCE [LARGE SCALE GENOMIC DNA]</scope>
    <source>
        <strain evidence="1">EB</strain>
    </source>
</reference>
<proteinExistence type="predicted"/>